<evidence type="ECO:0000313" key="2">
    <source>
        <dbReference type="Proteomes" id="UP001590951"/>
    </source>
</evidence>
<evidence type="ECO:0000313" key="1">
    <source>
        <dbReference type="EMBL" id="KAL2055836.1"/>
    </source>
</evidence>
<name>A0ABR4BFP3_9LECA</name>
<dbReference type="EMBL" id="JBHFEH010000010">
    <property type="protein sequence ID" value="KAL2055836.1"/>
    <property type="molecule type" value="Genomic_DNA"/>
</dbReference>
<protein>
    <submittedName>
        <fullName evidence="1">Uncharacterized protein</fullName>
    </submittedName>
</protein>
<comment type="caution">
    <text evidence="1">The sequence shown here is derived from an EMBL/GenBank/DDBJ whole genome shotgun (WGS) entry which is preliminary data.</text>
</comment>
<dbReference type="Proteomes" id="UP001590951">
    <property type="component" value="Unassembled WGS sequence"/>
</dbReference>
<keyword evidence="2" id="KW-1185">Reference proteome</keyword>
<gene>
    <name evidence="1" type="ORF">ABVK25_004080</name>
</gene>
<sequence length="87" mass="9734">MAEGHNYVPLQEDKYASLEGDDFEHLEDMAEDSPIYTFLRIVVRQLVGFPWHLTANVTASKGSLVNKNPPLKYPRARSLGLRSGTSS</sequence>
<organism evidence="1 2">
    <name type="scientific">Lepraria finkii</name>
    <dbReference type="NCBI Taxonomy" id="1340010"/>
    <lineage>
        <taxon>Eukaryota</taxon>
        <taxon>Fungi</taxon>
        <taxon>Dikarya</taxon>
        <taxon>Ascomycota</taxon>
        <taxon>Pezizomycotina</taxon>
        <taxon>Lecanoromycetes</taxon>
        <taxon>OSLEUM clade</taxon>
        <taxon>Lecanoromycetidae</taxon>
        <taxon>Lecanorales</taxon>
        <taxon>Lecanorineae</taxon>
        <taxon>Stereocaulaceae</taxon>
        <taxon>Lepraria</taxon>
    </lineage>
</organism>
<accession>A0ABR4BFP3</accession>
<proteinExistence type="predicted"/>
<reference evidence="1 2" key="1">
    <citation type="submission" date="2024-09" db="EMBL/GenBank/DDBJ databases">
        <title>Rethinking Asexuality: The Enigmatic Case of Functional Sexual Genes in Lepraria (Stereocaulaceae).</title>
        <authorList>
            <person name="Doellman M."/>
            <person name="Sun Y."/>
            <person name="Barcenas-Pena A."/>
            <person name="Lumbsch H.T."/>
            <person name="Grewe F."/>
        </authorList>
    </citation>
    <scope>NUCLEOTIDE SEQUENCE [LARGE SCALE GENOMIC DNA]</scope>
    <source>
        <strain evidence="1 2">Grewe 0041</strain>
    </source>
</reference>